<dbReference type="AlphaFoldDB" id="A0AAW0EVD0"/>
<dbReference type="SUPFAM" id="SSF52047">
    <property type="entry name" value="RNI-like"/>
    <property type="match status" value="1"/>
</dbReference>
<feature type="region of interest" description="Disordered" evidence="2">
    <location>
        <begin position="1"/>
        <end position="24"/>
    </location>
</feature>
<dbReference type="PANTHER" id="PTHR13318">
    <property type="entry name" value="PARTNER OF PAIRED, ISOFORM B-RELATED"/>
    <property type="match status" value="1"/>
</dbReference>
<evidence type="ECO:0000256" key="1">
    <source>
        <dbReference type="SAM" id="Coils"/>
    </source>
</evidence>
<sequence length="979" mass="102002">MAFPDGGSRRDSSLAPPEARTAPPVKLVTQSSHGVSHMLLSPPARALPAITAVVAAPAATVTAAPTALNSVAAERYRAKLEECAALHREIGELMQTNETVEQRLASSQAEAALLRHAVHRLESVLQLRNEELVVMRESRRQQYVSTGEAATAESRLMLQPPASSLTAPGGGTVAAAAAAVAASRDPAAAVADQSVLLEYINVSCYLGCPTHPQLIQSFFAATTGEEALVATEPPLTYAQGAVLHRLLARPPTGAGVAAAAAAASELFAFRGWAAEHLCTLSIAFEDTYAGISVIADVLMHSVPSLVNLELRRVNSDAAVVKLADALIGATQVRALSLPELAVADEGLQALWRLLRTRASMRMPDVSVAPHGAGAATVEVRTLDLSACLLHDGITLAQLYCPTAEVLLLPPTDRLTDSLLADVLQRCSRLHTLDLSGCVRLTDACVDSINTAAPQLRVLALEHCPHIHRLRLDHVEVLLSSLVHVHVLESDSLRVLPLPVQQRTVLLSLAAPSLTHISLHGLLVDAELLRRLDGRVRLTSLTFSECTFAGDDVLTRLLAPQTDLVQLRLYHCKGLSGACWTAAGSTTAGGGGGPLTFSALTALELVNMRTLTDAALLALVQACPALQQLNLHGAGWTHLTDISIRRLDQLADLRVLNLLALNPDLVTAPVVTAVARRLPQLQRLYHETAFTAGAAVSAGEPGATEHASVPASVSVERSDAEARWRAALRDYPLRLLRLQHHSALPLWTDGAAAANAAVAVTHTSAGEAAAAAESKFNEPSKLFPAMASRTMAAAVAASAAAATTTTLAPMPHTAFAPHEMSIGAASTRRDTRSAAAAAAAAAAAPASPPPLSAGSGEPQAADSPLLSQTAAQQRQQPHLRERRLSSSCSSSSSSDRGASPTRDGGVEAAASRGTKRSLVQCANAAAAVAPVAPPFQRRSTARSTGAARPSVSAAVAAAAAAAQARAVDDVEEPSVGPWEE</sequence>
<dbReference type="InterPro" id="IPR032675">
    <property type="entry name" value="LRR_dom_sf"/>
</dbReference>
<keyword evidence="1" id="KW-0175">Coiled coil</keyword>
<dbReference type="FunFam" id="3.80.10.10:FF:001052">
    <property type="entry name" value="Putative leucine-rich repeat protein"/>
    <property type="match status" value="1"/>
</dbReference>
<feature type="region of interest" description="Disordered" evidence="2">
    <location>
        <begin position="928"/>
        <end position="949"/>
    </location>
</feature>
<dbReference type="GO" id="GO:0019005">
    <property type="term" value="C:SCF ubiquitin ligase complex"/>
    <property type="evidence" value="ECO:0007669"/>
    <property type="project" value="TreeGrafter"/>
</dbReference>
<dbReference type="InterPro" id="IPR006553">
    <property type="entry name" value="Leu-rich_rpt_Cys-con_subtyp"/>
</dbReference>
<feature type="compositionally biased region" description="Polar residues" evidence="2">
    <location>
        <begin position="864"/>
        <end position="875"/>
    </location>
</feature>
<gene>
    <name evidence="3" type="ORF">NESM_000701900</name>
</gene>
<feature type="coiled-coil region" evidence="1">
    <location>
        <begin position="83"/>
        <end position="110"/>
    </location>
</feature>
<evidence type="ECO:0000313" key="3">
    <source>
        <dbReference type="EMBL" id="KAK7197521.1"/>
    </source>
</evidence>
<reference evidence="3 4" key="1">
    <citation type="journal article" date="2021" name="MBio">
        <title>A New Model Trypanosomatid, Novymonas esmeraldas: Genomic Perception of Its 'Candidatus Pandoraea novymonadis' Endosymbiont.</title>
        <authorList>
            <person name="Zakharova A."/>
            <person name="Saura A."/>
            <person name="Butenko A."/>
            <person name="Podesvova L."/>
            <person name="Warmusova S."/>
            <person name="Kostygov A.Y."/>
            <person name="Nenarokova A."/>
            <person name="Lukes J."/>
            <person name="Opperdoes F.R."/>
            <person name="Yurchenko V."/>
        </authorList>
    </citation>
    <scope>NUCLEOTIDE SEQUENCE [LARGE SCALE GENOMIC DNA]</scope>
    <source>
        <strain evidence="3 4">E262AT.01</strain>
    </source>
</reference>
<comment type="caution">
    <text evidence="3">The sequence shown here is derived from an EMBL/GenBank/DDBJ whole genome shotgun (WGS) entry which is preliminary data.</text>
</comment>
<feature type="compositionally biased region" description="Low complexity" evidence="2">
    <location>
        <begin position="832"/>
        <end position="844"/>
    </location>
</feature>
<dbReference type="Proteomes" id="UP001430356">
    <property type="component" value="Unassembled WGS sequence"/>
</dbReference>
<feature type="compositionally biased region" description="Low complexity" evidence="2">
    <location>
        <begin position="884"/>
        <end position="893"/>
    </location>
</feature>
<dbReference type="GO" id="GO:0031146">
    <property type="term" value="P:SCF-dependent proteasomal ubiquitin-dependent protein catabolic process"/>
    <property type="evidence" value="ECO:0007669"/>
    <property type="project" value="TreeGrafter"/>
</dbReference>
<accession>A0AAW0EVD0</accession>
<protein>
    <submittedName>
        <fullName evidence="3">Leucine-rich repeat protein</fullName>
    </submittedName>
</protein>
<dbReference type="SMART" id="SM00367">
    <property type="entry name" value="LRR_CC"/>
    <property type="match status" value="3"/>
</dbReference>
<evidence type="ECO:0000256" key="2">
    <source>
        <dbReference type="SAM" id="MobiDB-lite"/>
    </source>
</evidence>
<proteinExistence type="predicted"/>
<organism evidence="3 4">
    <name type="scientific">Novymonas esmeraldas</name>
    <dbReference type="NCBI Taxonomy" id="1808958"/>
    <lineage>
        <taxon>Eukaryota</taxon>
        <taxon>Discoba</taxon>
        <taxon>Euglenozoa</taxon>
        <taxon>Kinetoplastea</taxon>
        <taxon>Metakinetoplastina</taxon>
        <taxon>Trypanosomatida</taxon>
        <taxon>Trypanosomatidae</taxon>
        <taxon>Novymonas</taxon>
    </lineage>
</organism>
<keyword evidence="4" id="KW-1185">Reference proteome</keyword>
<feature type="compositionally biased region" description="Low complexity" evidence="2">
    <location>
        <begin position="936"/>
        <end position="949"/>
    </location>
</feature>
<dbReference type="Gene3D" id="3.80.10.10">
    <property type="entry name" value="Ribonuclease Inhibitor"/>
    <property type="match status" value="2"/>
</dbReference>
<feature type="region of interest" description="Disordered" evidence="2">
    <location>
        <begin position="823"/>
        <end position="910"/>
    </location>
</feature>
<evidence type="ECO:0000313" key="4">
    <source>
        <dbReference type="Proteomes" id="UP001430356"/>
    </source>
</evidence>
<dbReference type="EMBL" id="JAECZO010000109">
    <property type="protein sequence ID" value="KAK7197521.1"/>
    <property type="molecule type" value="Genomic_DNA"/>
</dbReference>
<name>A0AAW0EVD0_9TRYP</name>